<feature type="compositionally biased region" description="Pro residues" evidence="3">
    <location>
        <begin position="32"/>
        <end position="44"/>
    </location>
</feature>
<dbReference type="Proteomes" id="UP001182556">
    <property type="component" value="Unassembled WGS sequence"/>
</dbReference>
<dbReference type="Gene3D" id="1.10.10.1420">
    <property type="entry name" value="DNA replication factor Cdt1, C-terminal WH domain"/>
    <property type="match status" value="1"/>
</dbReference>
<evidence type="ECO:0000256" key="2">
    <source>
        <dbReference type="ARBA" id="ARBA00023306"/>
    </source>
</evidence>
<accession>A0AAD9CY93</accession>
<dbReference type="InterPro" id="IPR032054">
    <property type="entry name" value="Cdt1_C"/>
</dbReference>
<evidence type="ECO:0000256" key="3">
    <source>
        <dbReference type="SAM" id="MobiDB-lite"/>
    </source>
</evidence>
<evidence type="ECO:0000313" key="5">
    <source>
        <dbReference type="EMBL" id="KAK1923765.1"/>
    </source>
</evidence>
<evidence type="ECO:0000259" key="4">
    <source>
        <dbReference type="Pfam" id="PF16679"/>
    </source>
</evidence>
<dbReference type="Pfam" id="PF16679">
    <property type="entry name" value="CDT1_C"/>
    <property type="match status" value="1"/>
</dbReference>
<feature type="compositionally biased region" description="Polar residues" evidence="3">
    <location>
        <begin position="541"/>
        <end position="554"/>
    </location>
</feature>
<name>A0AAD9CY93_PAPLA</name>
<evidence type="ECO:0000313" key="6">
    <source>
        <dbReference type="Proteomes" id="UP001182556"/>
    </source>
</evidence>
<dbReference type="AlphaFoldDB" id="A0AAD9CY93"/>
<proteinExistence type="inferred from homology"/>
<protein>
    <recommendedName>
        <fullName evidence="4">DNA replication factor Cdt1 C-terminal domain-containing protein</fullName>
    </recommendedName>
</protein>
<organism evidence="5 6">
    <name type="scientific">Papiliotrema laurentii</name>
    <name type="common">Cryptococcus laurentii</name>
    <dbReference type="NCBI Taxonomy" id="5418"/>
    <lineage>
        <taxon>Eukaryota</taxon>
        <taxon>Fungi</taxon>
        <taxon>Dikarya</taxon>
        <taxon>Basidiomycota</taxon>
        <taxon>Agaricomycotina</taxon>
        <taxon>Tremellomycetes</taxon>
        <taxon>Tremellales</taxon>
        <taxon>Rhynchogastremaceae</taxon>
        <taxon>Papiliotrema</taxon>
    </lineage>
</organism>
<gene>
    <name evidence="5" type="ORF">DB88DRAFT_464997</name>
</gene>
<feature type="region of interest" description="Disordered" evidence="3">
    <location>
        <begin position="288"/>
        <end position="350"/>
    </location>
</feature>
<feature type="compositionally biased region" description="Low complexity" evidence="3">
    <location>
        <begin position="317"/>
        <end position="335"/>
    </location>
</feature>
<feature type="compositionally biased region" description="Low complexity" evidence="3">
    <location>
        <begin position="519"/>
        <end position="529"/>
    </location>
</feature>
<dbReference type="InterPro" id="IPR038090">
    <property type="entry name" value="Cdt1_C_WH_dom_sf"/>
</dbReference>
<comment type="similarity">
    <text evidence="1">Belongs to the Cdt1 family.</text>
</comment>
<reference evidence="5" key="1">
    <citation type="submission" date="2023-02" db="EMBL/GenBank/DDBJ databases">
        <title>Identification and recombinant expression of a fungal hydrolase from Papiliotrema laurentii that hydrolyzes apple cutin and clears colloidal polyester polyurethane.</title>
        <authorList>
            <consortium name="DOE Joint Genome Institute"/>
            <person name="Roman V.A."/>
            <person name="Bojanowski C."/>
            <person name="Crable B.R."/>
            <person name="Wagner D.N."/>
            <person name="Hung C.S."/>
            <person name="Nadeau L.J."/>
            <person name="Schratz L."/>
            <person name="Haridas S."/>
            <person name="Pangilinan J."/>
            <person name="Lipzen A."/>
            <person name="Na H."/>
            <person name="Yan M."/>
            <person name="Ng V."/>
            <person name="Grigoriev I.V."/>
            <person name="Spatafora J.W."/>
            <person name="Barlow D."/>
            <person name="Biffinger J."/>
            <person name="Kelley-Loughnane N."/>
            <person name="Varaljay V.A."/>
            <person name="Crookes-Goodson W.J."/>
        </authorList>
    </citation>
    <scope>NUCLEOTIDE SEQUENCE</scope>
    <source>
        <strain evidence="5">5307AH</strain>
    </source>
</reference>
<dbReference type="EMBL" id="JAODAN010000006">
    <property type="protein sequence ID" value="KAK1923765.1"/>
    <property type="molecule type" value="Genomic_DNA"/>
</dbReference>
<evidence type="ECO:0000256" key="1">
    <source>
        <dbReference type="ARBA" id="ARBA00008356"/>
    </source>
</evidence>
<feature type="compositionally biased region" description="Basic residues" evidence="3">
    <location>
        <begin position="1"/>
        <end position="11"/>
    </location>
</feature>
<feature type="domain" description="DNA replication factor Cdt1 C-terminal" evidence="4">
    <location>
        <begin position="404"/>
        <end position="503"/>
    </location>
</feature>
<keyword evidence="6" id="KW-1185">Reference proteome</keyword>
<feature type="compositionally biased region" description="Low complexity" evidence="3">
    <location>
        <begin position="291"/>
        <end position="309"/>
    </location>
</feature>
<feature type="region of interest" description="Disordered" evidence="3">
    <location>
        <begin position="1"/>
        <end position="86"/>
    </location>
</feature>
<sequence length="586" mass="62904">MSNVTPRKRKAAVMDPEPPARTPRARGKGAPAPNPPLVPFPTPPSSRHRHIKTPLSPSNVDLLPTHPIASSSTSATRRKPNGQPLPPHLQNLLSLHNAFNLALSLHMATHPPVLPSHPPTQTKLDLANLTNFLNIKETVERTGGRRFGLPELGRLAWVWSWDGEHLPGDKTVSQKNKGINEDDNPFLEPSETIATSSIRVCGMSYLITPTRTLDSSGRRVHTHGLGIELDLKPGETRQLVLSGYEDGMGDGGQGGGMGAVGRWSAGQEAREELFRRRLERWAELHGGYEAPEPSLLPTPSTSGSSRSNIPPIPILPLPHLGPASSSGNLFSSTLSRPDNGPGLSSLPKPKSLDDAFVLDENKDKGKIVRTGSVEERRQAMMDRIKARSGKAGPSLGSSVGAASLDRIRPKQAMLDQQEALKRRSTLSRLEGIAEAVWMMFSAPSPGPNSLPTAPTGRRKIIPLDEVAELVVKSSKTPISTAEAITSLKMLTEMCPSFLILKTVAKKEWLEMPTAVATAPASPGTAAASSRLMSAMDGSPRSGPTTPTRVVSAGTSGDMVGAGSPGRVRRVYGLREVRERIRRELGE</sequence>
<feature type="region of interest" description="Disordered" evidence="3">
    <location>
        <begin position="519"/>
        <end position="564"/>
    </location>
</feature>
<comment type="caution">
    <text evidence="5">The sequence shown here is derived from an EMBL/GenBank/DDBJ whole genome shotgun (WGS) entry which is preliminary data.</text>
</comment>
<keyword evidence="2" id="KW-0131">Cell cycle</keyword>